<dbReference type="AlphaFoldDB" id="A0A317SFM9"/>
<keyword evidence="2" id="KW-0808">Transferase</keyword>
<name>A0A317SFM9_9PEZI</name>
<dbReference type="CDD" id="cd00609">
    <property type="entry name" value="AAT_like"/>
    <property type="match status" value="1"/>
</dbReference>
<comment type="caution">
    <text evidence="2">The sequence shown here is derived from an EMBL/GenBank/DDBJ whole genome shotgun (WGS) entry which is preliminary data.</text>
</comment>
<accession>A0A317SFM9</accession>
<gene>
    <name evidence="2" type="ORF">C7212DRAFT_287516</name>
</gene>
<protein>
    <submittedName>
        <fullName evidence="2">PLP-dependent transferase</fullName>
    </submittedName>
</protein>
<proteinExistence type="predicted"/>
<evidence type="ECO:0000313" key="3">
    <source>
        <dbReference type="Proteomes" id="UP000246991"/>
    </source>
</evidence>
<feature type="domain" description="Aminotransferase class I/classII large" evidence="1">
    <location>
        <begin position="180"/>
        <end position="412"/>
    </location>
</feature>
<dbReference type="STRING" id="42249.A0A317SFM9"/>
<evidence type="ECO:0000313" key="2">
    <source>
        <dbReference type="EMBL" id="PWW71961.1"/>
    </source>
</evidence>
<dbReference type="GO" id="GO:0030170">
    <property type="term" value="F:pyridoxal phosphate binding"/>
    <property type="evidence" value="ECO:0007669"/>
    <property type="project" value="InterPro"/>
</dbReference>
<keyword evidence="3" id="KW-1185">Reference proteome</keyword>
<dbReference type="InterPro" id="IPR015421">
    <property type="entry name" value="PyrdxlP-dep_Trfase_major"/>
</dbReference>
<dbReference type="Pfam" id="PF00155">
    <property type="entry name" value="Aminotran_1_2"/>
    <property type="match status" value="1"/>
</dbReference>
<dbReference type="InterPro" id="IPR015422">
    <property type="entry name" value="PyrdxlP-dep_Trfase_small"/>
</dbReference>
<sequence length="429" mass="46484">MSHSLDLSKAAPTPCLLPAMSLAYSSYQVLTHPYTYAGALLVGESSELRAAISGWLGGYYAPDGGAIDEARVAVTAGVAESTLAAILGRFTDPVYTRAVWVVVPAEVEWLKGIAGDAGLDRKLRTLPEGSNGEGIDVEMFESGLREEEYWAHSARGAGPIFKEGDRYPKIYKSILYLQPTFKNPTGSTIPLPIRKRLVELAREYDVLIVAEEDFDFLRWGEGGVESPIPRLCDIDRVTMNEPGGFGNAISCGSFSRVIAPGCRVGWIEGSSRFVKEFGKTGSDHGRNSTTASKLMEAIIRNLLSTGILQSHLSEVLIPVYQKRHSTVVSAVATSLAPLGVNLITDTSRTSGGWFLWMQLPNYCDASFLKCLEKDYNVILACGSEFGVGLEDFVRICFAWESEEALAEALGRISKCLGDFRAKTPVSGSG</sequence>
<dbReference type="GO" id="GO:0047536">
    <property type="term" value="F:2-aminoadipate transaminase activity"/>
    <property type="evidence" value="ECO:0007669"/>
    <property type="project" value="TreeGrafter"/>
</dbReference>
<dbReference type="Gene3D" id="3.90.1150.10">
    <property type="entry name" value="Aspartate Aminotransferase, domain 1"/>
    <property type="match status" value="1"/>
</dbReference>
<dbReference type="OrthoDB" id="7042322at2759"/>
<dbReference type="InterPro" id="IPR015424">
    <property type="entry name" value="PyrdxlP-dep_Trfase"/>
</dbReference>
<dbReference type="PANTHER" id="PTHR42858:SF1">
    <property type="entry name" value="LD15494P"/>
    <property type="match status" value="1"/>
</dbReference>
<reference evidence="2 3" key="1">
    <citation type="submission" date="2018-03" db="EMBL/GenBank/DDBJ databases">
        <title>Genomes of Pezizomycetes fungi and the evolution of truffles.</title>
        <authorList>
            <person name="Murat C."/>
            <person name="Payen T."/>
            <person name="Noel B."/>
            <person name="Kuo A."/>
            <person name="Martin F.M."/>
        </authorList>
    </citation>
    <scope>NUCLEOTIDE SEQUENCE [LARGE SCALE GENOMIC DNA]</scope>
    <source>
        <strain evidence="2">091103-1</strain>
    </source>
</reference>
<dbReference type="Gene3D" id="3.40.640.10">
    <property type="entry name" value="Type I PLP-dependent aspartate aminotransferase-like (Major domain)"/>
    <property type="match status" value="1"/>
</dbReference>
<dbReference type="InterPro" id="IPR004839">
    <property type="entry name" value="Aminotransferase_I/II_large"/>
</dbReference>
<dbReference type="Proteomes" id="UP000246991">
    <property type="component" value="Unassembled WGS sequence"/>
</dbReference>
<organism evidence="2 3">
    <name type="scientific">Tuber magnatum</name>
    <name type="common">white Piedmont truffle</name>
    <dbReference type="NCBI Taxonomy" id="42249"/>
    <lineage>
        <taxon>Eukaryota</taxon>
        <taxon>Fungi</taxon>
        <taxon>Dikarya</taxon>
        <taxon>Ascomycota</taxon>
        <taxon>Pezizomycotina</taxon>
        <taxon>Pezizomycetes</taxon>
        <taxon>Pezizales</taxon>
        <taxon>Tuberaceae</taxon>
        <taxon>Tuber</taxon>
    </lineage>
</organism>
<dbReference type="EMBL" id="PYWC01000127">
    <property type="protein sequence ID" value="PWW71961.1"/>
    <property type="molecule type" value="Genomic_DNA"/>
</dbReference>
<evidence type="ECO:0000259" key="1">
    <source>
        <dbReference type="Pfam" id="PF00155"/>
    </source>
</evidence>
<dbReference type="SUPFAM" id="SSF53383">
    <property type="entry name" value="PLP-dependent transferases"/>
    <property type="match status" value="1"/>
</dbReference>
<dbReference type="PANTHER" id="PTHR42858">
    <property type="entry name" value="AMINOTRANSFERASE"/>
    <property type="match status" value="1"/>
</dbReference>